<protein>
    <submittedName>
        <fullName evidence="2">Uncharacterized protein</fullName>
    </submittedName>
</protein>
<proteinExistence type="predicted"/>
<dbReference type="VEuPathDB" id="VectorBase:HLOH_055581"/>
<organism evidence="2 3">
    <name type="scientific">Haemaphysalis longicornis</name>
    <name type="common">Bush tick</name>
    <dbReference type="NCBI Taxonomy" id="44386"/>
    <lineage>
        <taxon>Eukaryota</taxon>
        <taxon>Metazoa</taxon>
        <taxon>Ecdysozoa</taxon>
        <taxon>Arthropoda</taxon>
        <taxon>Chelicerata</taxon>
        <taxon>Arachnida</taxon>
        <taxon>Acari</taxon>
        <taxon>Parasitiformes</taxon>
        <taxon>Ixodida</taxon>
        <taxon>Ixodoidea</taxon>
        <taxon>Ixodidae</taxon>
        <taxon>Haemaphysalinae</taxon>
        <taxon>Haemaphysalis</taxon>
    </lineage>
</organism>
<name>A0A9J6H3Z0_HAELO</name>
<accession>A0A9J6H3Z0</accession>
<sequence>MVTNAELSKEVGDLRTEIAGMRESLKMFNEICEKVKAENEGLIKENKLLKAENKVLAKRMGDLEQYSRINNVEIRGVPFSEGENCLQVVQEIGNKVECLCNGYGH</sequence>
<evidence type="ECO:0000256" key="1">
    <source>
        <dbReference type="SAM" id="Coils"/>
    </source>
</evidence>
<reference evidence="2 3" key="1">
    <citation type="journal article" date="2020" name="Cell">
        <title>Large-Scale Comparative Analyses of Tick Genomes Elucidate Their Genetic Diversity and Vector Capacities.</title>
        <authorList>
            <consortium name="Tick Genome and Microbiome Consortium (TIGMIC)"/>
            <person name="Jia N."/>
            <person name="Wang J."/>
            <person name="Shi W."/>
            <person name="Du L."/>
            <person name="Sun Y."/>
            <person name="Zhan W."/>
            <person name="Jiang J.F."/>
            <person name="Wang Q."/>
            <person name="Zhang B."/>
            <person name="Ji P."/>
            <person name="Bell-Sakyi L."/>
            <person name="Cui X.M."/>
            <person name="Yuan T.T."/>
            <person name="Jiang B.G."/>
            <person name="Yang W.F."/>
            <person name="Lam T.T."/>
            <person name="Chang Q.C."/>
            <person name="Ding S.J."/>
            <person name="Wang X.J."/>
            <person name="Zhu J.G."/>
            <person name="Ruan X.D."/>
            <person name="Zhao L."/>
            <person name="Wei J.T."/>
            <person name="Ye R.Z."/>
            <person name="Que T.C."/>
            <person name="Du C.H."/>
            <person name="Zhou Y.H."/>
            <person name="Cheng J.X."/>
            <person name="Dai P.F."/>
            <person name="Guo W.B."/>
            <person name="Han X.H."/>
            <person name="Huang E.J."/>
            <person name="Li L.F."/>
            <person name="Wei W."/>
            <person name="Gao Y.C."/>
            <person name="Liu J.Z."/>
            <person name="Shao H.Z."/>
            <person name="Wang X."/>
            <person name="Wang C.C."/>
            <person name="Yang T.C."/>
            <person name="Huo Q.B."/>
            <person name="Li W."/>
            <person name="Chen H.Y."/>
            <person name="Chen S.E."/>
            <person name="Zhou L.G."/>
            <person name="Ni X.B."/>
            <person name="Tian J.H."/>
            <person name="Sheng Y."/>
            <person name="Liu T."/>
            <person name="Pan Y.S."/>
            <person name="Xia L.Y."/>
            <person name="Li J."/>
            <person name="Zhao F."/>
            <person name="Cao W.C."/>
        </authorList>
    </citation>
    <scope>NUCLEOTIDE SEQUENCE [LARGE SCALE GENOMIC DNA]</scope>
    <source>
        <strain evidence="2">HaeL-2018</strain>
    </source>
</reference>
<evidence type="ECO:0000313" key="3">
    <source>
        <dbReference type="Proteomes" id="UP000821853"/>
    </source>
</evidence>
<dbReference type="Proteomes" id="UP000821853">
    <property type="component" value="Chromosome 9"/>
</dbReference>
<gene>
    <name evidence="2" type="ORF">HPB48_001138</name>
</gene>
<dbReference type="AlphaFoldDB" id="A0A9J6H3Z0"/>
<comment type="caution">
    <text evidence="2">The sequence shown here is derived from an EMBL/GenBank/DDBJ whole genome shotgun (WGS) entry which is preliminary data.</text>
</comment>
<keyword evidence="1" id="KW-0175">Coiled coil</keyword>
<feature type="coiled-coil region" evidence="1">
    <location>
        <begin position="4"/>
        <end position="59"/>
    </location>
</feature>
<dbReference type="OrthoDB" id="5989141at2759"/>
<keyword evidence="3" id="KW-1185">Reference proteome</keyword>
<evidence type="ECO:0000313" key="2">
    <source>
        <dbReference type="EMBL" id="KAH9382506.1"/>
    </source>
</evidence>
<dbReference type="EMBL" id="JABSTR010000011">
    <property type="protein sequence ID" value="KAH9382506.1"/>
    <property type="molecule type" value="Genomic_DNA"/>
</dbReference>